<feature type="domain" description="Rhodopsin" evidence="7">
    <location>
        <begin position="20"/>
        <end position="274"/>
    </location>
</feature>
<feature type="transmembrane region" description="Helical" evidence="6">
    <location>
        <begin position="95"/>
        <end position="118"/>
    </location>
</feature>
<dbReference type="EMBL" id="CAJVPA010000044">
    <property type="protein sequence ID" value="CAG8264780.1"/>
    <property type="molecule type" value="Genomic_DNA"/>
</dbReference>
<dbReference type="Proteomes" id="UP001152646">
    <property type="component" value="Unassembled WGS sequence"/>
</dbReference>
<name>A0A9W4IEK6_9EURO</name>
<comment type="caution">
    <text evidence="8">The sequence shown here is derived from an EMBL/GenBank/DDBJ whole genome shotgun (WGS) entry which is preliminary data.</text>
</comment>
<dbReference type="GO" id="GO:0016020">
    <property type="term" value="C:membrane"/>
    <property type="evidence" value="ECO:0007669"/>
    <property type="project" value="UniProtKB-SubCell"/>
</dbReference>
<comment type="subcellular location">
    <subcellularLocation>
        <location evidence="1">Membrane</location>
        <topology evidence="1">Multi-pass membrane protein</topology>
    </subcellularLocation>
</comment>
<evidence type="ECO:0000259" key="7">
    <source>
        <dbReference type="Pfam" id="PF20684"/>
    </source>
</evidence>
<evidence type="ECO:0000313" key="9">
    <source>
        <dbReference type="Proteomes" id="UP001152646"/>
    </source>
</evidence>
<dbReference type="Pfam" id="PF20684">
    <property type="entry name" value="Fung_rhodopsin"/>
    <property type="match status" value="1"/>
</dbReference>
<dbReference type="PANTHER" id="PTHR33048">
    <property type="entry name" value="PTH11-LIKE INTEGRAL MEMBRANE PROTEIN (AFU_ORTHOLOGUE AFUA_5G11245)"/>
    <property type="match status" value="1"/>
</dbReference>
<proteinExistence type="inferred from homology"/>
<keyword evidence="4 6" id="KW-0472">Membrane</keyword>
<evidence type="ECO:0000256" key="6">
    <source>
        <dbReference type="SAM" id="Phobius"/>
    </source>
</evidence>
<dbReference type="InterPro" id="IPR049326">
    <property type="entry name" value="Rhodopsin_dom_fungi"/>
</dbReference>
<evidence type="ECO:0000313" key="8">
    <source>
        <dbReference type="EMBL" id="CAG8264780.1"/>
    </source>
</evidence>
<feature type="transmembrane region" description="Helical" evidence="6">
    <location>
        <begin position="6"/>
        <end position="24"/>
    </location>
</feature>
<comment type="similarity">
    <text evidence="5">Belongs to the SAT4 family.</text>
</comment>
<evidence type="ECO:0000256" key="5">
    <source>
        <dbReference type="ARBA" id="ARBA00038359"/>
    </source>
</evidence>
<organism evidence="8 9">
    <name type="scientific">Penicillium salamii</name>
    <dbReference type="NCBI Taxonomy" id="1612424"/>
    <lineage>
        <taxon>Eukaryota</taxon>
        <taxon>Fungi</taxon>
        <taxon>Dikarya</taxon>
        <taxon>Ascomycota</taxon>
        <taxon>Pezizomycotina</taxon>
        <taxon>Eurotiomycetes</taxon>
        <taxon>Eurotiomycetidae</taxon>
        <taxon>Eurotiales</taxon>
        <taxon>Aspergillaceae</taxon>
        <taxon>Penicillium</taxon>
    </lineage>
</organism>
<protein>
    <recommendedName>
        <fullName evidence="7">Rhodopsin domain-containing protein</fullName>
    </recommendedName>
</protein>
<reference evidence="8" key="1">
    <citation type="submission" date="2021-07" db="EMBL/GenBank/DDBJ databases">
        <authorList>
            <person name="Branca A.L. A."/>
        </authorList>
    </citation>
    <scope>NUCLEOTIDE SEQUENCE</scope>
</reference>
<dbReference type="AlphaFoldDB" id="A0A9W4IEK6"/>
<accession>A0A9W4IEK6</accession>
<evidence type="ECO:0000256" key="2">
    <source>
        <dbReference type="ARBA" id="ARBA00022692"/>
    </source>
</evidence>
<gene>
    <name evidence="8" type="ORF">PSALAMII_LOCUS1085</name>
</gene>
<dbReference type="PANTHER" id="PTHR33048:SF47">
    <property type="entry name" value="INTEGRAL MEMBRANE PROTEIN-RELATED"/>
    <property type="match status" value="1"/>
</dbReference>
<evidence type="ECO:0000256" key="1">
    <source>
        <dbReference type="ARBA" id="ARBA00004141"/>
    </source>
</evidence>
<feature type="transmembrane region" description="Helical" evidence="6">
    <location>
        <begin position="130"/>
        <end position="160"/>
    </location>
</feature>
<feature type="transmembrane region" description="Helical" evidence="6">
    <location>
        <begin position="211"/>
        <end position="231"/>
    </location>
</feature>
<feature type="transmembrane region" description="Helical" evidence="6">
    <location>
        <begin position="36"/>
        <end position="55"/>
    </location>
</feature>
<feature type="transmembrane region" description="Helical" evidence="6">
    <location>
        <begin position="180"/>
        <end position="199"/>
    </location>
</feature>
<dbReference type="OrthoDB" id="10017208at2759"/>
<sequence length="398" mass="44474">MHVLAITTVFVVLATLTVGLRLFTRFYLVKSPGLDDVFITAALAANLVYYALVLVQRNYGLGVDDTSLSQDTIQGQLYVRQTSTKSRLILTHSQYLWIAIPFYNLALVLAKISALLLFTRLFRSRLLVRASYAMIAFLVLAGLWMVFSGFFFCIPVHYFWTRKDGDNNCLPQGPIWLLNAGIHIATDVIILILPMPTIWKTQLAKRLKAGIITVFGLGVCVIATSSVRFYILNRTVNENNFTKTNAQAAVWSSLEANISIICVCLPPLHPLLSRIFSYCFLPQPLHSSPASRAPSATTNLTDRKSSIYDHSHTDGGVWYNELFTPGPTSYSASISKVNTREEGDQDGIRVVRELRMQSDTVDLEMAGLGGESRSNPSIEWDLGDFEFPDYKERMNAPI</sequence>
<evidence type="ECO:0000256" key="3">
    <source>
        <dbReference type="ARBA" id="ARBA00022989"/>
    </source>
</evidence>
<keyword evidence="3 6" id="KW-1133">Transmembrane helix</keyword>
<evidence type="ECO:0000256" key="4">
    <source>
        <dbReference type="ARBA" id="ARBA00023136"/>
    </source>
</evidence>
<dbReference type="InterPro" id="IPR052337">
    <property type="entry name" value="SAT4-like"/>
</dbReference>
<keyword evidence="2 6" id="KW-0812">Transmembrane</keyword>